<accession>A0A8T0DZU7</accession>
<dbReference type="Proteomes" id="UP000807504">
    <property type="component" value="Unassembled WGS sequence"/>
</dbReference>
<proteinExistence type="inferred from homology"/>
<evidence type="ECO:0000313" key="8">
    <source>
        <dbReference type="EMBL" id="KAF8763345.1"/>
    </source>
</evidence>
<dbReference type="InterPro" id="IPR036398">
    <property type="entry name" value="CA_dom_sf"/>
</dbReference>
<dbReference type="PROSITE" id="PS51144">
    <property type="entry name" value="ALPHA_CA_2"/>
    <property type="match status" value="1"/>
</dbReference>
<dbReference type="InterPro" id="IPR001148">
    <property type="entry name" value="CA_dom"/>
</dbReference>
<evidence type="ECO:0000256" key="6">
    <source>
        <dbReference type="ARBA" id="ARBA00048348"/>
    </source>
</evidence>
<comment type="catalytic activity">
    <reaction evidence="6">
        <text>hydrogencarbonate + H(+) = CO2 + H2O</text>
        <dbReference type="Rhea" id="RHEA:10748"/>
        <dbReference type="ChEBI" id="CHEBI:15377"/>
        <dbReference type="ChEBI" id="CHEBI:15378"/>
        <dbReference type="ChEBI" id="CHEBI:16526"/>
        <dbReference type="ChEBI" id="CHEBI:17544"/>
        <dbReference type="EC" id="4.2.1.1"/>
    </reaction>
</comment>
<dbReference type="Gene3D" id="3.10.200.10">
    <property type="entry name" value="Alpha carbonic anhydrase"/>
    <property type="match status" value="1"/>
</dbReference>
<dbReference type="EC" id="4.2.1.1" evidence="2"/>
<keyword evidence="3" id="KW-0479">Metal-binding</keyword>
<evidence type="ECO:0000259" key="7">
    <source>
        <dbReference type="PROSITE" id="PS51144"/>
    </source>
</evidence>
<dbReference type="GO" id="GO:0008270">
    <property type="term" value="F:zinc ion binding"/>
    <property type="evidence" value="ECO:0007669"/>
    <property type="project" value="InterPro"/>
</dbReference>
<name>A0A8T0DZU7_ARGBR</name>
<evidence type="ECO:0000256" key="3">
    <source>
        <dbReference type="ARBA" id="ARBA00022723"/>
    </source>
</evidence>
<reference evidence="8" key="1">
    <citation type="journal article" date="2020" name="bioRxiv">
        <title>Chromosome-level reference genome of the European wasp spider Argiope bruennichi: a resource for studies on range expansion and evolutionary adaptation.</title>
        <authorList>
            <person name="Sheffer M.M."/>
            <person name="Hoppe A."/>
            <person name="Krehenwinkel H."/>
            <person name="Uhl G."/>
            <person name="Kuss A.W."/>
            <person name="Jensen L."/>
            <person name="Jensen C."/>
            <person name="Gillespie R.G."/>
            <person name="Hoff K.J."/>
            <person name="Prost S."/>
        </authorList>
    </citation>
    <scope>NUCLEOTIDE SEQUENCE</scope>
</reference>
<keyword evidence="5" id="KW-0456">Lyase</keyword>
<reference evidence="8" key="2">
    <citation type="submission" date="2020-06" db="EMBL/GenBank/DDBJ databases">
        <authorList>
            <person name="Sheffer M."/>
        </authorList>
    </citation>
    <scope>NUCLEOTIDE SEQUENCE</scope>
</reference>
<keyword evidence="9" id="KW-1185">Reference proteome</keyword>
<evidence type="ECO:0000256" key="1">
    <source>
        <dbReference type="ARBA" id="ARBA00010718"/>
    </source>
</evidence>
<dbReference type="SUPFAM" id="SSF51069">
    <property type="entry name" value="Carbonic anhydrase"/>
    <property type="match status" value="1"/>
</dbReference>
<dbReference type="CDD" id="cd00326">
    <property type="entry name" value="alpha_CA"/>
    <property type="match status" value="1"/>
</dbReference>
<evidence type="ECO:0000313" key="9">
    <source>
        <dbReference type="Proteomes" id="UP000807504"/>
    </source>
</evidence>
<dbReference type="AlphaFoldDB" id="A0A8T0DZU7"/>
<comment type="similarity">
    <text evidence="1">Belongs to the alpha-carbonic anhydrase family.</text>
</comment>
<dbReference type="PANTHER" id="PTHR18952">
    <property type="entry name" value="CARBONIC ANHYDRASE"/>
    <property type="match status" value="1"/>
</dbReference>
<dbReference type="GO" id="GO:0004089">
    <property type="term" value="F:carbonate dehydratase activity"/>
    <property type="evidence" value="ECO:0007669"/>
    <property type="project" value="UniProtKB-EC"/>
</dbReference>
<dbReference type="SMART" id="SM01057">
    <property type="entry name" value="Carb_anhydrase"/>
    <property type="match status" value="1"/>
</dbReference>
<evidence type="ECO:0000256" key="4">
    <source>
        <dbReference type="ARBA" id="ARBA00022833"/>
    </source>
</evidence>
<evidence type="ECO:0000256" key="5">
    <source>
        <dbReference type="ARBA" id="ARBA00023239"/>
    </source>
</evidence>
<dbReference type="Pfam" id="PF00194">
    <property type="entry name" value="Carb_anhydrase"/>
    <property type="match status" value="1"/>
</dbReference>
<dbReference type="PANTHER" id="PTHR18952:SF265">
    <property type="entry name" value="CARBONIC ANHYDRASE"/>
    <property type="match status" value="1"/>
</dbReference>
<feature type="domain" description="Alpha-carbonic anhydrase" evidence="7">
    <location>
        <begin position="1"/>
        <end position="281"/>
    </location>
</feature>
<sequence length="300" mass="33438">MFRNCGGSQQSPVDIDTEDALKSAFLKPLEFHGYDRPLRNAVILNNGHTVLIKAERNSDPPFIKGGGLDGKYTFRQLHFHWGSSNDKGSEHRIDGKSYPGEVEFLQTLARIFQFGSCHSNPPTLGVLVALRPVSLHRASKINILLHSLHIVHEKNGETGDLAVVAVFLEISKRKNLDLEPIITSLPKVSVPGPVVPIKKSFQLAKMLPKDAKHYYRYVGSLTTPPCTEGVTWTILATPVRIGEHQLKAFRRLRASSGSKHFLSDNFRLPQELHQRIILESIIPKARGVSDKQKSTTSSQM</sequence>
<gene>
    <name evidence="8" type="ORF">HNY73_021539</name>
</gene>
<dbReference type="InterPro" id="IPR023561">
    <property type="entry name" value="Carbonic_anhydrase_a-class"/>
</dbReference>
<organism evidence="8 9">
    <name type="scientific">Argiope bruennichi</name>
    <name type="common">Wasp spider</name>
    <name type="synonym">Aranea bruennichi</name>
    <dbReference type="NCBI Taxonomy" id="94029"/>
    <lineage>
        <taxon>Eukaryota</taxon>
        <taxon>Metazoa</taxon>
        <taxon>Ecdysozoa</taxon>
        <taxon>Arthropoda</taxon>
        <taxon>Chelicerata</taxon>
        <taxon>Arachnida</taxon>
        <taxon>Araneae</taxon>
        <taxon>Araneomorphae</taxon>
        <taxon>Entelegynae</taxon>
        <taxon>Araneoidea</taxon>
        <taxon>Araneidae</taxon>
        <taxon>Argiope</taxon>
    </lineage>
</organism>
<keyword evidence="4" id="KW-0862">Zinc</keyword>
<comment type="caution">
    <text evidence="8">The sequence shown here is derived from an EMBL/GenBank/DDBJ whole genome shotgun (WGS) entry which is preliminary data.</text>
</comment>
<dbReference type="EMBL" id="JABXBU010002231">
    <property type="protein sequence ID" value="KAF8763345.1"/>
    <property type="molecule type" value="Genomic_DNA"/>
</dbReference>
<evidence type="ECO:0000256" key="2">
    <source>
        <dbReference type="ARBA" id="ARBA00012925"/>
    </source>
</evidence>
<protein>
    <recommendedName>
        <fullName evidence="2">carbonic anhydrase</fullName>
        <ecNumber evidence="2">4.2.1.1</ecNumber>
    </recommendedName>
</protein>